<evidence type="ECO:0000313" key="2">
    <source>
        <dbReference type="EMBL" id="KOE97325.1"/>
    </source>
</evidence>
<gene>
    <name evidence="2" type="ORF">W7K_20580</name>
</gene>
<reference evidence="2 3" key="1">
    <citation type="journal article" date="2012" name="J. Bacteriol.">
        <title>Genome sequence of a novel nicotine-degrading strain, Pseudomonas geniculata N1.</title>
        <authorList>
            <person name="Tang H."/>
            <person name="Yu H."/>
            <person name="Tai C."/>
            <person name="Huang K."/>
            <person name="Liu Y."/>
            <person name="Wang L."/>
            <person name="Yao Y."/>
            <person name="Wu G."/>
            <person name="Xu P."/>
        </authorList>
    </citation>
    <scope>NUCLEOTIDE SEQUENCE [LARGE SCALE GENOMIC DNA]</scope>
    <source>
        <strain evidence="2 3">N1</strain>
    </source>
</reference>
<sequence>MSPTALPRLLLAASMVTLLGGCSILGSSEKTAVTLYSPSVQVKADPAWPQVGWQLVLAKPSAARMVDSPRINVRPTPSQMEIYKGASWAQPATDMIEDTLLRGFEDSGRIRGVARSSAGIRADYKLSTDVRRFESDYLGQATPTVVIEVNAKLIHVADQRVVADRTFRQAQPVGSTDVPAVAAAFERGLQQLAQEMVGWTLTSGQADQQTVAR</sequence>
<feature type="domain" description="ABC-type transport auxiliary lipoprotein component" evidence="1">
    <location>
        <begin position="34"/>
        <end position="196"/>
    </location>
</feature>
<protein>
    <submittedName>
        <fullName evidence="2">ABC transporter</fullName>
    </submittedName>
</protein>
<accession>A0A0L8A4R4</accession>
<comment type="caution">
    <text evidence="2">The sequence shown here is derived from an EMBL/GenBank/DDBJ whole genome shotgun (WGS) entry which is preliminary data.</text>
</comment>
<dbReference type="Proteomes" id="UP000036890">
    <property type="component" value="Unassembled WGS sequence"/>
</dbReference>
<proteinExistence type="predicted"/>
<dbReference type="Pfam" id="PF03886">
    <property type="entry name" value="ABC_trans_aux"/>
    <property type="match status" value="1"/>
</dbReference>
<dbReference type="Gene3D" id="3.40.50.10610">
    <property type="entry name" value="ABC-type transport auxiliary lipoprotein component"/>
    <property type="match status" value="1"/>
</dbReference>
<dbReference type="EMBL" id="AJLO02000046">
    <property type="protein sequence ID" value="KOE97325.1"/>
    <property type="molecule type" value="Genomic_DNA"/>
</dbReference>
<dbReference type="SUPFAM" id="SSF159594">
    <property type="entry name" value="XCC0632-like"/>
    <property type="match status" value="1"/>
</dbReference>
<dbReference type="PANTHER" id="PTHR36698:SF3">
    <property type="entry name" value="ABC-TYPE TRANSPORT AUXILIARY LIPOPROTEIN COMPONENT DOMAIN-CONTAINING PROTEIN"/>
    <property type="match status" value="1"/>
</dbReference>
<evidence type="ECO:0000259" key="1">
    <source>
        <dbReference type="Pfam" id="PF03886"/>
    </source>
</evidence>
<dbReference type="AlphaFoldDB" id="A0A0L8A4R4"/>
<organism evidence="2 3">
    <name type="scientific">Stenotrophomonas geniculata N1</name>
    <dbReference type="NCBI Taxonomy" id="1167641"/>
    <lineage>
        <taxon>Bacteria</taxon>
        <taxon>Pseudomonadati</taxon>
        <taxon>Pseudomonadota</taxon>
        <taxon>Gammaproteobacteria</taxon>
        <taxon>Lysobacterales</taxon>
        <taxon>Lysobacteraceae</taxon>
        <taxon>Stenotrophomonas</taxon>
    </lineage>
</organism>
<name>A0A0L8A4R4_9GAMM</name>
<dbReference type="InterPro" id="IPR005586">
    <property type="entry name" value="ABC_trans_aux"/>
</dbReference>
<dbReference type="RefSeq" id="WP_010480689.1">
    <property type="nucleotide sequence ID" value="NZ_AJLO02000046.1"/>
</dbReference>
<dbReference type="PANTHER" id="PTHR36698">
    <property type="entry name" value="BLL5892 PROTEIN"/>
    <property type="match status" value="1"/>
</dbReference>
<dbReference type="OrthoDB" id="5795476at2"/>
<evidence type="ECO:0000313" key="3">
    <source>
        <dbReference type="Proteomes" id="UP000036890"/>
    </source>
</evidence>